<feature type="region of interest" description="Disordered" evidence="1">
    <location>
        <begin position="218"/>
        <end position="241"/>
    </location>
</feature>
<keyword evidence="4" id="KW-1185">Reference proteome</keyword>
<comment type="caution">
    <text evidence="3">The sequence shown here is derived from an EMBL/GenBank/DDBJ whole genome shotgun (WGS) entry which is preliminary data.</text>
</comment>
<feature type="transmembrane region" description="Helical" evidence="2">
    <location>
        <begin position="101"/>
        <end position="128"/>
    </location>
</feature>
<proteinExistence type="predicted"/>
<sequence length="434" mass="47744">MSKPQNGSFLLITLEINSFYCSPLPPLLPLPKFEPPPALISLLCGLLLSLCYHSVLFLLNPHLGHSFILLEIAHSTVTKKVSSTNPSNRTRASIDLLLARGLMNVCIIAMIIMDMITSIVIMLCFMRLTIYGTQTLEVQLVHIHVIDKPLQGLTLPLVTYNFVNENEVIDQNNNLFEPSLTTNIERVGKTNMTFASQTPIELPPTRKQLIQRSLFTSKQNGDVSTPTNGRDGSTTPTGKNSAKVKFVAPGFLCCGRLLGLKKPSCPKSSIGQSPSDQHLINALEGTSQDEAKANAAKKNVVNLIPFTIHDILQAHSDKEKGCENSVSNDALISDGKLTRKLLIHLRMILRIMKGGKDGKVPNIAEIFKATRKRKDGTLNDEDASLYLEASHQKKISDIEASHQRDIGELLKEIKLLKNVVLPQQHITTTPSSAP</sequence>
<protein>
    <submittedName>
        <fullName evidence="3">Uncharacterized protein</fullName>
    </submittedName>
</protein>
<evidence type="ECO:0000256" key="1">
    <source>
        <dbReference type="SAM" id="MobiDB-lite"/>
    </source>
</evidence>
<keyword evidence="2" id="KW-0472">Membrane</keyword>
<keyword evidence="2" id="KW-0812">Transmembrane</keyword>
<dbReference type="Proteomes" id="UP001153076">
    <property type="component" value="Unassembled WGS sequence"/>
</dbReference>
<dbReference type="AlphaFoldDB" id="A0A9Q1Q8Z3"/>
<feature type="transmembrane region" description="Helical" evidence="2">
    <location>
        <begin position="37"/>
        <end position="59"/>
    </location>
</feature>
<evidence type="ECO:0000256" key="2">
    <source>
        <dbReference type="SAM" id="Phobius"/>
    </source>
</evidence>
<gene>
    <name evidence="3" type="ORF">Cgig2_004500</name>
</gene>
<keyword evidence="2" id="KW-1133">Transmembrane helix</keyword>
<evidence type="ECO:0000313" key="4">
    <source>
        <dbReference type="Proteomes" id="UP001153076"/>
    </source>
</evidence>
<dbReference type="EMBL" id="JAKOGI010000547">
    <property type="protein sequence ID" value="KAJ8433347.1"/>
    <property type="molecule type" value="Genomic_DNA"/>
</dbReference>
<organism evidence="3 4">
    <name type="scientific">Carnegiea gigantea</name>
    <dbReference type="NCBI Taxonomy" id="171969"/>
    <lineage>
        <taxon>Eukaryota</taxon>
        <taxon>Viridiplantae</taxon>
        <taxon>Streptophyta</taxon>
        <taxon>Embryophyta</taxon>
        <taxon>Tracheophyta</taxon>
        <taxon>Spermatophyta</taxon>
        <taxon>Magnoliopsida</taxon>
        <taxon>eudicotyledons</taxon>
        <taxon>Gunneridae</taxon>
        <taxon>Pentapetalae</taxon>
        <taxon>Caryophyllales</taxon>
        <taxon>Cactineae</taxon>
        <taxon>Cactaceae</taxon>
        <taxon>Cactoideae</taxon>
        <taxon>Echinocereeae</taxon>
        <taxon>Carnegiea</taxon>
    </lineage>
</organism>
<reference evidence="3" key="1">
    <citation type="submission" date="2022-04" db="EMBL/GenBank/DDBJ databases">
        <title>Carnegiea gigantea Genome sequencing and assembly v2.</title>
        <authorList>
            <person name="Copetti D."/>
            <person name="Sanderson M.J."/>
            <person name="Burquez A."/>
            <person name="Wojciechowski M.F."/>
        </authorList>
    </citation>
    <scope>NUCLEOTIDE SEQUENCE</scope>
    <source>
        <strain evidence="3">SGP5-SGP5p</strain>
        <tissue evidence="3">Aerial part</tissue>
    </source>
</reference>
<evidence type="ECO:0000313" key="3">
    <source>
        <dbReference type="EMBL" id="KAJ8433347.1"/>
    </source>
</evidence>
<name>A0A9Q1Q8Z3_9CARY</name>
<feature type="compositionally biased region" description="Polar residues" evidence="1">
    <location>
        <begin position="218"/>
        <end position="240"/>
    </location>
</feature>
<accession>A0A9Q1Q8Z3</accession>